<dbReference type="EMBL" id="QMFB01000029">
    <property type="protein sequence ID" value="RAV13650.1"/>
    <property type="molecule type" value="Genomic_DNA"/>
</dbReference>
<feature type="domain" description="RNA polymerase sigma-70 region 2" evidence="7">
    <location>
        <begin position="31"/>
        <end position="97"/>
    </location>
</feature>
<dbReference type="InterPro" id="IPR039425">
    <property type="entry name" value="RNA_pol_sigma-70-like"/>
</dbReference>
<keyword evidence="10" id="KW-1185">Reference proteome</keyword>
<dbReference type="CDD" id="cd06171">
    <property type="entry name" value="Sigma70_r4"/>
    <property type="match status" value="1"/>
</dbReference>
<protein>
    <recommendedName>
        <fullName evidence="6">RNA polymerase sigma factor</fullName>
    </recommendedName>
</protein>
<comment type="similarity">
    <text evidence="1 6">Belongs to the sigma-70 factor family. ECF subfamily.</text>
</comment>
<proteinExistence type="inferred from homology"/>
<dbReference type="PANTHER" id="PTHR43133">
    <property type="entry name" value="RNA POLYMERASE ECF-TYPE SIGMA FACTO"/>
    <property type="match status" value="1"/>
</dbReference>
<dbReference type="InterPro" id="IPR013249">
    <property type="entry name" value="RNA_pol_sigma70_r4_t2"/>
</dbReference>
<dbReference type="GO" id="GO:0016987">
    <property type="term" value="F:sigma factor activity"/>
    <property type="evidence" value="ECO:0007669"/>
    <property type="project" value="UniProtKB-KW"/>
</dbReference>
<dbReference type="Pfam" id="PF04542">
    <property type="entry name" value="Sigma70_r2"/>
    <property type="match status" value="1"/>
</dbReference>
<evidence type="ECO:0000313" key="10">
    <source>
        <dbReference type="Proteomes" id="UP000250369"/>
    </source>
</evidence>
<evidence type="ECO:0000256" key="5">
    <source>
        <dbReference type="ARBA" id="ARBA00023163"/>
    </source>
</evidence>
<dbReference type="SUPFAM" id="SSF88659">
    <property type="entry name" value="Sigma3 and sigma4 domains of RNA polymerase sigma factors"/>
    <property type="match status" value="1"/>
</dbReference>
<accession>A0A329M1U1</accession>
<evidence type="ECO:0000259" key="7">
    <source>
        <dbReference type="Pfam" id="PF04542"/>
    </source>
</evidence>
<dbReference type="InterPro" id="IPR013324">
    <property type="entry name" value="RNA_pol_sigma_r3/r4-like"/>
</dbReference>
<dbReference type="PANTHER" id="PTHR43133:SF8">
    <property type="entry name" value="RNA POLYMERASE SIGMA FACTOR HI_1459-RELATED"/>
    <property type="match status" value="1"/>
</dbReference>
<dbReference type="InterPro" id="IPR036388">
    <property type="entry name" value="WH-like_DNA-bd_sf"/>
</dbReference>
<evidence type="ECO:0000256" key="2">
    <source>
        <dbReference type="ARBA" id="ARBA00023015"/>
    </source>
</evidence>
<dbReference type="Proteomes" id="UP000250369">
    <property type="component" value="Unassembled WGS sequence"/>
</dbReference>
<dbReference type="SUPFAM" id="SSF88946">
    <property type="entry name" value="Sigma2 domain of RNA polymerase sigma factors"/>
    <property type="match status" value="1"/>
</dbReference>
<dbReference type="InterPro" id="IPR013325">
    <property type="entry name" value="RNA_pol_sigma_r2"/>
</dbReference>
<dbReference type="PROSITE" id="PS01063">
    <property type="entry name" value="SIGMA70_ECF"/>
    <property type="match status" value="1"/>
</dbReference>
<dbReference type="Pfam" id="PF08281">
    <property type="entry name" value="Sigma70_r4_2"/>
    <property type="match status" value="1"/>
</dbReference>
<dbReference type="Gene3D" id="1.10.10.10">
    <property type="entry name" value="Winged helix-like DNA-binding domain superfamily/Winged helix DNA-binding domain"/>
    <property type="match status" value="1"/>
</dbReference>
<evidence type="ECO:0000313" key="9">
    <source>
        <dbReference type="EMBL" id="RAV13650.1"/>
    </source>
</evidence>
<dbReference type="InterPro" id="IPR014284">
    <property type="entry name" value="RNA_pol_sigma-70_dom"/>
</dbReference>
<dbReference type="Gene3D" id="1.10.1740.10">
    <property type="match status" value="1"/>
</dbReference>
<evidence type="ECO:0000256" key="3">
    <source>
        <dbReference type="ARBA" id="ARBA00023082"/>
    </source>
</evidence>
<name>A0A329M1U1_9BACL</name>
<evidence type="ECO:0000256" key="1">
    <source>
        <dbReference type="ARBA" id="ARBA00010641"/>
    </source>
</evidence>
<evidence type="ECO:0000256" key="6">
    <source>
        <dbReference type="RuleBase" id="RU000716"/>
    </source>
</evidence>
<evidence type="ECO:0000259" key="8">
    <source>
        <dbReference type="Pfam" id="PF08281"/>
    </source>
</evidence>
<dbReference type="InterPro" id="IPR007627">
    <property type="entry name" value="RNA_pol_sigma70_r2"/>
</dbReference>
<dbReference type="NCBIfam" id="TIGR02937">
    <property type="entry name" value="sigma70-ECF"/>
    <property type="match status" value="1"/>
</dbReference>
<evidence type="ECO:0000256" key="4">
    <source>
        <dbReference type="ARBA" id="ARBA00023125"/>
    </source>
</evidence>
<keyword evidence="5 6" id="KW-0804">Transcription</keyword>
<keyword evidence="2 6" id="KW-0805">Transcription regulation</keyword>
<comment type="caution">
    <text evidence="9">The sequence shown here is derived from an EMBL/GenBank/DDBJ whole genome shotgun (WGS) entry which is preliminary data.</text>
</comment>
<dbReference type="GO" id="GO:0006352">
    <property type="term" value="P:DNA-templated transcription initiation"/>
    <property type="evidence" value="ECO:0007669"/>
    <property type="project" value="InterPro"/>
</dbReference>
<dbReference type="GO" id="GO:0006950">
    <property type="term" value="P:response to stress"/>
    <property type="evidence" value="ECO:0007669"/>
    <property type="project" value="UniProtKB-ARBA"/>
</dbReference>
<keyword evidence="3 6" id="KW-0731">Sigma factor</keyword>
<feature type="domain" description="RNA polymerase sigma factor 70 region 4 type 2" evidence="8">
    <location>
        <begin position="131"/>
        <end position="177"/>
    </location>
</feature>
<sequence length="417" mass="48814">MWPFITFWCLIICESKGGSHVSGPNDKFNKIYEQYYKKIHRYLLLKVDIQTAEDVTQLTFVKAMENWHTFRGDSSVFTWLSNIANNTLKNEFRKRYRNQEVSIDMLDMENRFITIEFTKNVELRIDVTMGLLKLSQLDREIISLHYDVGCTFKEVSEIVGMRISAVKNRLYRALAKLRNELDDWDVQKIVSFIDSISIVSKDVEPTNKPTSHIKIYQDILEHLRANVDRICSQLRHQPSRKLTIEVYPNLYSFHQAVNEPNAPNWFMGLIDSDTIKIASPLHPGPEHTYESILKSTVHLFTMWLVKDINPSTPKWLYQGLGGYEAGLMTQSYIKNSILELVKQGQIPTFSELENNTWDFEKMKGFQFSYLICEFILLRYGQEALNEIIREPNDFEGAFLYSCIEVRQQWIEDLKSLS</sequence>
<gene>
    <name evidence="9" type="ORF">DQG23_33195</name>
</gene>
<dbReference type="InterPro" id="IPR000838">
    <property type="entry name" value="RNA_pol_sigma70_ECF_CS"/>
</dbReference>
<organism evidence="9 10">
    <name type="scientific">Paenibacillus contaminans</name>
    <dbReference type="NCBI Taxonomy" id="450362"/>
    <lineage>
        <taxon>Bacteria</taxon>
        <taxon>Bacillati</taxon>
        <taxon>Bacillota</taxon>
        <taxon>Bacilli</taxon>
        <taxon>Bacillales</taxon>
        <taxon>Paenibacillaceae</taxon>
        <taxon>Paenibacillus</taxon>
    </lineage>
</organism>
<reference evidence="9 10" key="1">
    <citation type="journal article" date="2009" name="Int. J. Syst. Evol. Microbiol.">
        <title>Paenibacillus contaminans sp. nov., isolated from a contaminated laboratory plate.</title>
        <authorList>
            <person name="Chou J.H."/>
            <person name="Lee J.H."/>
            <person name="Lin M.C."/>
            <person name="Chang P.S."/>
            <person name="Arun A.B."/>
            <person name="Young C.C."/>
            <person name="Chen W.M."/>
        </authorList>
    </citation>
    <scope>NUCLEOTIDE SEQUENCE [LARGE SCALE GENOMIC DNA]</scope>
    <source>
        <strain evidence="9 10">CKOBP-6</strain>
    </source>
</reference>
<keyword evidence="4 6" id="KW-0238">DNA-binding</keyword>
<dbReference type="GO" id="GO:0003677">
    <property type="term" value="F:DNA binding"/>
    <property type="evidence" value="ECO:0007669"/>
    <property type="project" value="UniProtKB-KW"/>
</dbReference>
<dbReference type="AlphaFoldDB" id="A0A329M1U1"/>